<sequence>MANAAVRCRTISQHLNDLKKENFSLKLRIYFLEEKVQQKFEESDDDVHKRNIELKVEVESLKKELEEKQQLLDETLSRAERLSRQNEAELQRHLAERQQEVSHVQEVLETKVQLLREEAELARAKAEHMALLADSEAQRRLALERELEKTEDRVMEELTQQKLLPGLQVEELQSREDPLERLDRNQNRPDRKRREGDACVDVTSDQDASPFILCLRVCVRVSPFAVCGEAEGGTGPSPVSSTRRYRHVRAETSRHLSDFDGRH</sequence>
<feature type="region of interest" description="Disordered" evidence="4">
    <location>
        <begin position="171"/>
        <end position="201"/>
    </location>
</feature>
<keyword evidence="2" id="KW-0963">Cytoplasm</keyword>
<evidence type="ECO:0000256" key="4">
    <source>
        <dbReference type="SAM" id="MobiDB-lite"/>
    </source>
</evidence>
<dbReference type="InterPro" id="IPR012943">
    <property type="entry name" value="Cnn_1N"/>
</dbReference>
<dbReference type="Proteomes" id="UP000324091">
    <property type="component" value="Chromosome 7"/>
</dbReference>
<proteinExistence type="predicted"/>
<dbReference type="Pfam" id="PF07989">
    <property type="entry name" value="Cnn_1N"/>
    <property type="match status" value="1"/>
</dbReference>
<comment type="caution">
    <text evidence="6">The sequence shown here is derived from an EMBL/GenBank/DDBJ whole genome shotgun (WGS) entry which is preliminary data.</text>
</comment>
<feature type="domain" description="Centrosomin N-terminal motif 1" evidence="5">
    <location>
        <begin position="11"/>
        <end position="75"/>
    </location>
</feature>
<feature type="compositionally biased region" description="Basic and acidic residues" evidence="4">
    <location>
        <begin position="248"/>
        <end position="263"/>
    </location>
</feature>
<dbReference type="GO" id="GO:0000242">
    <property type="term" value="C:pericentriolar material"/>
    <property type="evidence" value="ECO:0007669"/>
    <property type="project" value="TreeGrafter"/>
</dbReference>
<dbReference type="GO" id="GO:0007059">
    <property type="term" value="P:chromosome segregation"/>
    <property type="evidence" value="ECO:0007669"/>
    <property type="project" value="TreeGrafter"/>
</dbReference>
<dbReference type="GO" id="GO:0035371">
    <property type="term" value="C:microtubule plus-end"/>
    <property type="evidence" value="ECO:0007669"/>
    <property type="project" value="TreeGrafter"/>
</dbReference>
<name>A0A5C6MTW5_9TELE</name>
<evidence type="ECO:0000256" key="2">
    <source>
        <dbReference type="ARBA" id="ARBA00022490"/>
    </source>
</evidence>
<dbReference type="GO" id="GO:0046600">
    <property type="term" value="P:negative regulation of centriole replication"/>
    <property type="evidence" value="ECO:0007669"/>
    <property type="project" value="TreeGrafter"/>
</dbReference>
<dbReference type="GO" id="GO:0090266">
    <property type="term" value="P:regulation of mitotic cell cycle spindle assembly checkpoint"/>
    <property type="evidence" value="ECO:0007669"/>
    <property type="project" value="TreeGrafter"/>
</dbReference>
<dbReference type="GO" id="GO:0097431">
    <property type="term" value="C:mitotic spindle pole"/>
    <property type="evidence" value="ECO:0007669"/>
    <property type="project" value="TreeGrafter"/>
</dbReference>
<accession>A0A5C6MTW5</accession>
<keyword evidence="7" id="KW-1185">Reference proteome</keyword>
<protein>
    <submittedName>
        <fullName evidence="6">Myomegalin Cardiomyopathy-associated protein 2</fullName>
    </submittedName>
</protein>
<keyword evidence="3" id="KW-0175">Coiled coil</keyword>
<dbReference type="GO" id="GO:0001578">
    <property type="term" value="P:microtubule bundle formation"/>
    <property type="evidence" value="ECO:0007669"/>
    <property type="project" value="TreeGrafter"/>
</dbReference>
<dbReference type="GO" id="GO:0007099">
    <property type="term" value="P:centriole replication"/>
    <property type="evidence" value="ECO:0007669"/>
    <property type="project" value="TreeGrafter"/>
</dbReference>
<dbReference type="GO" id="GO:0000132">
    <property type="term" value="P:establishment of mitotic spindle orientation"/>
    <property type="evidence" value="ECO:0007669"/>
    <property type="project" value="TreeGrafter"/>
</dbReference>
<evidence type="ECO:0000256" key="3">
    <source>
        <dbReference type="SAM" id="Coils"/>
    </source>
</evidence>
<organism evidence="6 7">
    <name type="scientific">Takifugu flavidus</name>
    <name type="common">sansaifugu</name>
    <dbReference type="NCBI Taxonomy" id="433684"/>
    <lineage>
        <taxon>Eukaryota</taxon>
        <taxon>Metazoa</taxon>
        <taxon>Chordata</taxon>
        <taxon>Craniata</taxon>
        <taxon>Vertebrata</taxon>
        <taxon>Euteleostomi</taxon>
        <taxon>Actinopterygii</taxon>
        <taxon>Neopterygii</taxon>
        <taxon>Teleostei</taxon>
        <taxon>Neoteleostei</taxon>
        <taxon>Acanthomorphata</taxon>
        <taxon>Eupercaria</taxon>
        <taxon>Tetraodontiformes</taxon>
        <taxon>Tetradontoidea</taxon>
        <taxon>Tetraodontidae</taxon>
        <taxon>Takifugu</taxon>
    </lineage>
</organism>
<dbReference type="GO" id="GO:0005737">
    <property type="term" value="C:cytoplasm"/>
    <property type="evidence" value="ECO:0007669"/>
    <property type="project" value="UniProtKB-SubCell"/>
</dbReference>
<dbReference type="PANTHER" id="PTHR46930">
    <property type="entry name" value="CDK5 REGULATORY SUBUNIT-ASSOCIATED PROTEIN 2"/>
    <property type="match status" value="1"/>
</dbReference>
<gene>
    <name evidence="6" type="ORF">D4764_07G0011320</name>
</gene>
<dbReference type="PANTHER" id="PTHR46930:SF1">
    <property type="entry name" value="CDK5 REGULATORY SUBUNIT-ASSOCIATED PROTEIN 2"/>
    <property type="match status" value="1"/>
</dbReference>
<dbReference type="GO" id="GO:0008017">
    <property type="term" value="F:microtubule binding"/>
    <property type="evidence" value="ECO:0007669"/>
    <property type="project" value="TreeGrafter"/>
</dbReference>
<evidence type="ECO:0000256" key="1">
    <source>
        <dbReference type="ARBA" id="ARBA00004496"/>
    </source>
</evidence>
<dbReference type="AlphaFoldDB" id="A0A5C6MTW5"/>
<evidence type="ECO:0000313" key="7">
    <source>
        <dbReference type="Proteomes" id="UP000324091"/>
    </source>
</evidence>
<feature type="coiled-coil region" evidence="3">
    <location>
        <begin position="51"/>
        <end position="160"/>
    </location>
</feature>
<evidence type="ECO:0000313" key="6">
    <source>
        <dbReference type="EMBL" id="TWW58413.1"/>
    </source>
</evidence>
<feature type="region of interest" description="Disordered" evidence="4">
    <location>
        <begin position="229"/>
        <end position="263"/>
    </location>
</feature>
<feature type="compositionally biased region" description="Basic and acidic residues" evidence="4">
    <location>
        <begin position="172"/>
        <end position="197"/>
    </location>
</feature>
<dbReference type="GO" id="GO:0043015">
    <property type="term" value="F:gamma-tubulin binding"/>
    <property type="evidence" value="ECO:0007669"/>
    <property type="project" value="TreeGrafter"/>
</dbReference>
<dbReference type="InterPro" id="IPR042791">
    <property type="entry name" value="CDK5RAP2"/>
</dbReference>
<evidence type="ECO:0000259" key="5">
    <source>
        <dbReference type="Pfam" id="PF07989"/>
    </source>
</evidence>
<reference evidence="6 7" key="1">
    <citation type="submission" date="2019-04" db="EMBL/GenBank/DDBJ databases">
        <title>Chromosome genome assembly for Takifugu flavidus.</title>
        <authorList>
            <person name="Xiao S."/>
        </authorList>
    </citation>
    <scope>NUCLEOTIDE SEQUENCE [LARGE SCALE GENOMIC DNA]</scope>
    <source>
        <strain evidence="6">HTHZ2018</strain>
        <tissue evidence="6">Muscle</tissue>
    </source>
</reference>
<dbReference type="EMBL" id="RHFK02000020">
    <property type="protein sequence ID" value="TWW58413.1"/>
    <property type="molecule type" value="Genomic_DNA"/>
</dbReference>
<comment type="subcellular location">
    <subcellularLocation>
        <location evidence="1">Cytoplasm</location>
    </subcellularLocation>
</comment>